<dbReference type="PROSITE" id="PS00934">
    <property type="entry name" value="GLYOXALASE_I_1"/>
    <property type="match status" value="1"/>
</dbReference>
<dbReference type="Gene3D" id="3.10.180.10">
    <property type="entry name" value="2,3-Dihydroxybiphenyl 1,2-Dioxygenase, domain 1"/>
    <property type="match status" value="1"/>
</dbReference>
<organism evidence="4 5">
    <name type="scientific">Dawidia soli</name>
    <dbReference type="NCBI Taxonomy" id="2782352"/>
    <lineage>
        <taxon>Bacteria</taxon>
        <taxon>Pseudomonadati</taxon>
        <taxon>Bacteroidota</taxon>
        <taxon>Cytophagia</taxon>
        <taxon>Cytophagales</taxon>
        <taxon>Chryseotaleaceae</taxon>
        <taxon>Dawidia</taxon>
    </lineage>
</organism>
<evidence type="ECO:0000259" key="3">
    <source>
        <dbReference type="PROSITE" id="PS51819"/>
    </source>
</evidence>
<keyword evidence="1" id="KW-0479">Metal-binding</keyword>
<feature type="signal peptide" evidence="2">
    <location>
        <begin position="1"/>
        <end position="20"/>
    </location>
</feature>
<gene>
    <name evidence="4" type="ORF">KK078_11190</name>
</gene>
<dbReference type="InterPro" id="IPR037523">
    <property type="entry name" value="VOC_core"/>
</dbReference>
<sequence>MNRMLPILLVVATACTASYAQTSATKARLNHTAIYVQDLAASTFFYQTVLGLDTIANPFRDGKHTWLRTGPGMALHIIQGAPARKEYYKNQHTCFSVASVDAFVGVLKKFNMRWEDRDGNKQAVTTRMDGVKQLWVQDPDGYWVEVNDARE</sequence>
<proteinExistence type="predicted"/>
<dbReference type="PROSITE" id="PS51819">
    <property type="entry name" value="VOC"/>
    <property type="match status" value="1"/>
</dbReference>
<dbReference type="InterPro" id="IPR029068">
    <property type="entry name" value="Glyas_Bleomycin-R_OHBP_Dase"/>
</dbReference>
<accession>A0AAP2GIN2</accession>
<dbReference type="InterPro" id="IPR004360">
    <property type="entry name" value="Glyas_Fos-R_dOase_dom"/>
</dbReference>
<feature type="chain" id="PRO_5042940146" evidence="2">
    <location>
        <begin position="21"/>
        <end position="151"/>
    </location>
</feature>
<dbReference type="GO" id="GO:0004462">
    <property type="term" value="F:lactoylglutathione lyase activity"/>
    <property type="evidence" value="ECO:0007669"/>
    <property type="project" value="InterPro"/>
</dbReference>
<name>A0AAP2GIN2_9BACT</name>
<dbReference type="PROSITE" id="PS51257">
    <property type="entry name" value="PROKAR_LIPOPROTEIN"/>
    <property type="match status" value="1"/>
</dbReference>
<keyword evidence="2" id="KW-0732">Signal</keyword>
<dbReference type="Proteomes" id="UP001319180">
    <property type="component" value="Unassembled WGS sequence"/>
</dbReference>
<feature type="domain" description="VOC" evidence="3">
    <location>
        <begin position="28"/>
        <end position="149"/>
    </location>
</feature>
<dbReference type="Pfam" id="PF00903">
    <property type="entry name" value="Glyoxalase"/>
    <property type="match status" value="1"/>
</dbReference>
<dbReference type="GO" id="GO:0046872">
    <property type="term" value="F:metal ion binding"/>
    <property type="evidence" value="ECO:0007669"/>
    <property type="project" value="UniProtKB-KW"/>
</dbReference>
<protein>
    <submittedName>
        <fullName evidence="4">VOC family protein</fullName>
    </submittedName>
</protein>
<comment type="caution">
    <text evidence="4">The sequence shown here is derived from an EMBL/GenBank/DDBJ whole genome shotgun (WGS) entry which is preliminary data.</text>
</comment>
<reference evidence="4 5" key="1">
    <citation type="submission" date="2021-05" db="EMBL/GenBank/DDBJ databases">
        <title>A Polyphasic approach of four new species of the genus Ohtaekwangia: Ohtaekwangia histidinii sp. nov., Ohtaekwangia cretensis sp. nov., Ohtaekwangia indiensis sp. nov., Ohtaekwangia reichenbachii sp. nov. from diverse environment.</title>
        <authorList>
            <person name="Octaviana S."/>
        </authorList>
    </citation>
    <scope>NUCLEOTIDE SEQUENCE [LARGE SCALE GENOMIC DNA]</scope>
    <source>
        <strain evidence="4 5">PWU37</strain>
    </source>
</reference>
<dbReference type="SUPFAM" id="SSF54593">
    <property type="entry name" value="Glyoxalase/Bleomycin resistance protein/Dihydroxybiphenyl dioxygenase"/>
    <property type="match status" value="1"/>
</dbReference>
<evidence type="ECO:0000256" key="1">
    <source>
        <dbReference type="ARBA" id="ARBA00022723"/>
    </source>
</evidence>
<evidence type="ECO:0000313" key="4">
    <source>
        <dbReference type="EMBL" id="MBT1687128.1"/>
    </source>
</evidence>
<dbReference type="PANTHER" id="PTHR47802">
    <property type="entry name" value="GLYOXALASE FAMILY PROTEIN, EXPRESSED"/>
    <property type="match status" value="1"/>
</dbReference>
<dbReference type="EMBL" id="JAHESC010000014">
    <property type="protein sequence ID" value="MBT1687128.1"/>
    <property type="molecule type" value="Genomic_DNA"/>
</dbReference>
<dbReference type="InterPro" id="IPR018146">
    <property type="entry name" value="Glyoxalase_1_CS"/>
</dbReference>
<keyword evidence="5" id="KW-1185">Reference proteome</keyword>
<dbReference type="AlphaFoldDB" id="A0AAP2GIN2"/>
<dbReference type="PANTHER" id="PTHR47802:SF1">
    <property type="entry name" value="GLYOXALASE FAMILY PROTEIN, EXPRESSED"/>
    <property type="match status" value="1"/>
</dbReference>
<evidence type="ECO:0000313" key="5">
    <source>
        <dbReference type="Proteomes" id="UP001319180"/>
    </source>
</evidence>
<evidence type="ECO:0000256" key="2">
    <source>
        <dbReference type="SAM" id="SignalP"/>
    </source>
</evidence>